<feature type="region of interest" description="Disordered" evidence="1">
    <location>
        <begin position="1"/>
        <end position="25"/>
    </location>
</feature>
<evidence type="ECO:0000259" key="2">
    <source>
        <dbReference type="Pfam" id="PF08663"/>
    </source>
</evidence>
<evidence type="ECO:0000313" key="3">
    <source>
        <dbReference type="EMBL" id="GCD34762.1"/>
    </source>
</evidence>
<organism evidence="3 4">
    <name type="scientific">Streptomyces chrestomyceticus JCM 4735</name>
    <dbReference type="NCBI Taxonomy" id="1306181"/>
    <lineage>
        <taxon>Bacteria</taxon>
        <taxon>Bacillati</taxon>
        <taxon>Actinomycetota</taxon>
        <taxon>Actinomycetes</taxon>
        <taxon>Kitasatosporales</taxon>
        <taxon>Streptomycetaceae</taxon>
        <taxon>Streptomyces</taxon>
    </lineage>
</organism>
<sequence length="161" mass="18230">MKPGRTLDTGCAPAPSPTDNDHERTDMSEEFFVRYTEVQYGSGRARAVSPRGDLGHWSAFVDTCEEGYDDALPDYFYELRIRDAIERALTDERLRQTEGYAAFRARVEAVDERFRRVASERLPVADPSGLGWWHLVVPGRGGEEFARSLREEFGVTVDVVP</sequence>
<feature type="domain" description="HalX" evidence="2">
    <location>
        <begin position="67"/>
        <end position="120"/>
    </location>
</feature>
<comment type="caution">
    <text evidence="3">The sequence shown here is derived from an EMBL/GenBank/DDBJ whole genome shotgun (WGS) entry which is preliminary data.</text>
</comment>
<dbReference type="AlphaFoldDB" id="A0A7U9PVZ1"/>
<proteinExistence type="predicted"/>
<gene>
    <name evidence="3" type="ORF">OEIGOIKO_02501</name>
</gene>
<dbReference type="Proteomes" id="UP000287830">
    <property type="component" value="Unassembled WGS sequence"/>
</dbReference>
<dbReference type="Pfam" id="PF08663">
    <property type="entry name" value="HalX"/>
    <property type="match status" value="1"/>
</dbReference>
<reference evidence="3 4" key="1">
    <citation type="submission" date="2018-11" db="EMBL/GenBank/DDBJ databases">
        <title>Whole genome sequence of Streptomyces chrestomyceticus NBRC 13444(T).</title>
        <authorList>
            <person name="Komaki H."/>
            <person name="Tamura T."/>
        </authorList>
    </citation>
    <scope>NUCLEOTIDE SEQUENCE [LARGE SCALE GENOMIC DNA]</scope>
    <source>
        <strain evidence="3 4">NBRC 13444</strain>
    </source>
</reference>
<protein>
    <recommendedName>
        <fullName evidence="2">HalX domain-containing protein</fullName>
    </recommendedName>
</protein>
<evidence type="ECO:0000313" key="4">
    <source>
        <dbReference type="Proteomes" id="UP000287830"/>
    </source>
</evidence>
<dbReference type="EMBL" id="BHZC01000001">
    <property type="protein sequence ID" value="GCD34762.1"/>
    <property type="molecule type" value="Genomic_DNA"/>
</dbReference>
<name>A0A7U9PVZ1_9ACTN</name>
<dbReference type="InterPro" id="IPR013971">
    <property type="entry name" value="HalX_domain"/>
</dbReference>
<evidence type="ECO:0000256" key="1">
    <source>
        <dbReference type="SAM" id="MobiDB-lite"/>
    </source>
</evidence>
<accession>A0A7U9PVZ1</accession>